<evidence type="ECO:0000256" key="3">
    <source>
        <dbReference type="ARBA" id="ARBA00023273"/>
    </source>
</evidence>
<dbReference type="PROSITE" id="PS50294">
    <property type="entry name" value="WD_REPEATS_REGION"/>
    <property type="match status" value="2"/>
</dbReference>
<evidence type="ECO:0000256" key="4">
    <source>
        <dbReference type="PROSITE-ProRule" id="PRU00221"/>
    </source>
</evidence>
<evidence type="ECO:0000256" key="1">
    <source>
        <dbReference type="ARBA" id="ARBA00004138"/>
    </source>
</evidence>
<comment type="subcellular location">
    <subcellularLocation>
        <location evidence="1">Cell projection</location>
        <location evidence="1">Cilium</location>
    </subcellularLocation>
</comment>
<organism evidence="7">
    <name type="scientific">Tetraselmis sp. GSL018</name>
    <dbReference type="NCBI Taxonomy" id="582737"/>
    <lineage>
        <taxon>Eukaryota</taxon>
        <taxon>Viridiplantae</taxon>
        <taxon>Chlorophyta</taxon>
        <taxon>core chlorophytes</taxon>
        <taxon>Chlorodendrophyceae</taxon>
        <taxon>Chlorodendrales</taxon>
        <taxon>Chlorodendraceae</taxon>
        <taxon>Tetraselmis</taxon>
    </lineage>
</organism>
<feature type="domain" description="IFT80 second beta-propeller" evidence="5">
    <location>
        <begin position="298"/>
        <end position="583"/>
    </location>
</feature>
<evidence type="ECO:0000313" key="7">
    <source>
        <dbReference type="EMBL" id="JAC72028.1"/>
    </source>
</evidence>
<dbReference type="GO" id="GO:0005929">
    <property type="term" value="C:cilium"/>
    <property type="evidence" value="ECO:0007669"/>
    <property type="project" value="UniProtKB-SubCell"/>
</dbReference>
<protein>
    <submittedName>
        <fullName evidence="7">Intraflagellar transport protein 80-like</fullName>
    </submittedName>
</protein>
<dbReference type="Gene3D" id="1.25.40.470">
    <property type="match status" value="1"/>
</dbReference>
<evidence type="ECO:0000259" key="6">
    <source>
        <dbReference type="Pfam" id="PF23387"/>
    </source>
</evidence>
<dbReference type="InterPro" id="IPR056456">
    <property type="entry name" value="Beta-prop_IFT80_2nd"/>
</dbReference>
<feature type="repeat" description="WD" evidence="4">
    <location>
        <begin position="179"/>
        <end position="211"/>
    </location>
</feature>
<feature type="domain" description="IFT80/172/WDR35 TPR" evidence="6">
    <location>
        <begin position="612"/>
        <end position="757"/>
    </location>
</feature>
<keyword evidence="3" id="KW-0966">Cell projection</keyword>
<name>A0A061RJ59_9CHLO</name>
<dbReference type="SUPFAM" id="SSF50978">
    <property type="entry name" value="WD40 repeat-like"/>
    <property type="match status" value="2"/>
</dbReference>
<dbReference type="GO" id="GO:0060271">
    <property type="term" value="P:cilium assembly"/>
    <property type="evidence" value="ECO:0007669"/>
    <property type="project" value="TreeGrafter"/>
</dbReference>
<evidence type="ECO:0000259" key="5">
    <source>
        <dbReference type="Pfam" id="PF23335"/>
    </source>
</evidence>
<keyword evidence="7" id="KW-0282">Flagellum</keyword>
<proteinExistence type="predicted"/>
<dbReference type="EMBL" id="GBEZ01014012">
    <property type="protein sequence ID" value="JAC72028.1"/>
    <property type="molecule type" value="Transcribed_RNA"/>
</dbReference>
<dbReference type="InterPro" id="IPR015943">
    <property type="entry name" value="WD40/YVTN_repeat-like_dom_sf"/>
</dbReference>
<dbReference type="Pfam" id="PF23335">
    <property type="entry name" value="Beta-prop_IFT80_2nd"/>
    <property type="match status" value="1"/>
</dbReference>
<dbReference type="GO" id="GO:0030992">
    <property type="term" value="C:intraciliary transport particle B"/>
    <property type="evidence" value="ECO:0007669"/>
    <property type="project" value="TreeGrafter"/>
</dbReference>
<accession>A0A061RJ59</accession>
<gene>
    <name evidence="7" type="ORF">TSPGSL018_643</name>
</gene>
<dbReference type="SMART" id="SM00320">
    <property type="entry name" value="WD40"/>
    <property type="match status" value="6"/>
</dbReference>
<dbReference type="FunFam" id="1.25.40.470:FF:000007">
    <property type="entry name" value="Intraflagellar transport 80 homolog (Chlamydomonas)"/>
    <property type="match status" value="1"/>
</dbReference>
<sequence>MRLKLSGSGAKVHSEFCCAVAWTGRNELLSASDDQTLHKWDMRGEPAGRLVSLEAFPSDLAVFPGRDGDLLAAGCTDGTFKLLQKSGRVEKNVDAHRGAVLALKWNFEGTALASGGEDGELKVWSRAGMLRSALARRAAPVYAVAWAPDNDALAYASGPSLVVKPLQSNAAAGSKPAEWRAHEGVVLKLDWNPVTGLLASGGEDCRYKVWDAFGRLLFQSAPLEHAVTSVAWAPSGELLAVGSFETMHLCDRTGWAYSKAKPRGSGGLLSLAWSPDSTMVAGAGGSGAVVFAQLVDVELESGRLSARLDDANRVAVHDALAGTSEELLDFRDRVIKMSLGFDHLVVVTASQCLVYAAPDWHSPDRFDLGSPATLVVQSRGLFLLADAASLRVYTYEGRQLSTPKHPGLQTGFLNRASASLADDSLAIIDRSDGRTVRLFDTASGRPLGEPVAHHQELTAVALSQSGGLPERRLLLLDRNRDLFIRAVSSSSAAAAAGAVKLGSMVDSAVWHDASDMLAAMVDGRLAVWYYPEVVYTDRDLLPVTRTSRELPEAGKMASLEGFCGGWAAVRRSDGARLACAVAPQPILLHRHVSAGEWAKATRLCRHVKDPALWACLAAMAVNAGELNTAEVAYSALEEVDKLQYVLHIKEIPTEEGRAAQLALFKRQPQLAERILLQAGLVYRAIDMALTLFQWDHALELAVAHKTHVDTVLFHRARYLAASGQQERNKRFLQYMDQVEVDEASVRAKIRHELETEAARPGARRYA</sequence>
<keyword evidence="2" id="KW-0969">Cilium</keyword>
<dbReference type="Pfam" id="PF00400">
    <property type="entry name" value="WD40"/>
    <property type="match status" value="3"/>
</dbReference>
<dbReference type="Pfam" id="PF23387">
    <property type="entry name" value="TPR_IFT80_172"/>
    <property type="match status" value="1"/>
</dbReference>
<dbReference type="AlphaFoldDB" id="A0A061RJ59"/>
<evidence type="ECO:0000256" key="2">
    <source>
        <dbReference type="ARBA" id="ARBA00023069"/>
    </source>
</evidence>
<reference evidence="7" key="1">
    <citation type="submission" date="2014-05" db="EMBL/GenBank/DDBJ databases">
        <title>The transcriptome of the halophilic microalga Tetraselmis sp. GSL018 isolated from the Great Salt Lake, Utah.</title>
        <authorList>
            <person name="Jinkerson R.E."/>
            <person name="D'Adamo S."/>
            <person name="Posewitz M.C."/>
        </authorList>
    </citation>
    <scope>NUCLEOTIDE SEQUENCE</scope>
    <source>
        <strain evidence="7">GSL018</strain>
    </source>
</reference>
<dbReference type="InterPro" id="IPR056157">
    <property type="entry name" value="TPR_IFT80_172_dom"/>
</dbReference>
<dbReference type="PANTHER" id="PTHR24098:SF0">
    <property type="entry name" value="OUTER SEGMENT 5"/>
    <property type="match status" value="1"/>
</dbReference>
<keyword evidence="4" id="KW-0853">WD repeat</keyword>
<dbReference type="InterPro" id="IPR001680">
    <property type="entry name" value="WD40_rpt"/>
</dbReference>
<dbReference type="PROSITE" id="PS50082">
    <property type="entry name" value="WD_REPEATS_2"/>
    <property type="match status" value="2"/>
</dbReference>
<dbReference type="InterPro" id="IPR036322">
    <property type="entry name" value="WD40_repeat_dom_sf"/>
</dbReference>
<dbReference type="Gene3D" id="2.130.10.10">
    <property type="entry name" value="YVTN repeat-like/Quinoprotein amine dehydrogenase"/>
    <property type="match status" value="3"/>
</dbReference>
<feature type="repeat" description="WD" evidence="4">
    <location>
        <begin position="93"/>
        <end position="125"/>
    </location>
</feature>
<dbReference type="PANTHER" id="PTHR24098">
    <property type="entry name" value="OUTER SEGMENT 5"/>
    <property type="match status" value="1"/>
</dbReference>